<dbReference type="EMBL" id="BQNB010012678">
    <property type="protein sequence ID" value="GJT06549.1"/>
    <property type="molecule type" value="Genomic_DNA"/>
</dbReference>
<feature type="compositionally biased region" description="Low complexity" evidence="1">
    <location>
        <begin position="15"/>
        <end position="35"/>
    </location>
</feature>
<name>A0ABQ5B0V0_9ASTR</name>
<evidence type="ECO:0000256" key="1">
    <source>
        <dbReference type="SAM" id="MobiDB-lite"/>
    </source>
</evidence>
<reference evidence="2" key="2">
    <citation type="submission" date="2022-01" db="EMBL/GenBank/DDBJ databases">
        <authorList>
            <person name="Yamashiro T."/>
            <person name="Shiraishi A."/>
            <person name="Satake H."/>
            <person name="Nakayama K."/>
        </authorList>
    </citation>
    <scope>NUCLEOTIDE SEQUENCE</scope>
</reference>
<evidence type="ECO:0000313" key="2">
    <source>
        <dbReference type="EMBL" id="GJT06549.1"/>
    </source>
</evidence>
<proteinExistence type="predicted"/>
<sequence>MSSSKRQRNVKDPRSPFVYSSKSSFESSSFESSGEADSKQNLVLLKDIEKDEKLSNYLLKHLCALQKRIMKKRELLD</sequence>
<reference evidence="2" key="1">
    <citation type="journal article" date="2022" name="Int. J. Mol. Sci.">
        <title>Draft Genome of Tanacetum Coccineum: Genomic Comparison of Closely Related Tanacetum-Family Plants.</title>
        <authorList>
            <person name="Yamashiro T."/>
            <person name="Shiraishi A."/>
            <person name="Nakayama K."/>
            <person name="Satake H."/>
        </authorList>
    </citation>
    <scope>NUCLEOTIDE SEQUENCE</scope>
</reference>
<keyword evidence="3" id="KW-1185">Reference proteome</keyword>
<comment type="caution">
    <text evidence="2">The sequence shown here is derived from an EMBL/GenBank/DDBJ whole genome shotgun (WGS) entry which is preliminary data.</text>
</comment>
<protein>
    <submittedName>
        <fullName evidence="2">Uncharacterized protein</fullName>
    </submittedName>
</protein>
<evidence type="ECO:0000313" key="3">
    <source>
        <dbReference type="Proteomes" id="UP001151760"/>
    </source>
</evidence>
<dbReference type="Proteomes" id="UP001151760">
    <property type="component" value="Unassembled WGS sequence"/>
</dbReference>
<gene>
    <name evidence="2" type="ORF">Tco_0841011</name>
</gene>
<feature type="region of interest" description="Disordered" evidence="1">
    <location>
        <begin position="1"/>
        <end position="37"/>
    </location>
</feature>
<organism evidence="2 3">
    <name type="scientific">Tanacetum coccineum</name>
    <dbReference type="NCBI Taxonomy" id="301880"/>
    <lineage>
        <taxon>Eukaryota</taxon>
        <taxon>Viridiplantae</taxon>
        <taxon>Streptophyta</taxon>
        <taxon>Embryophyta</taxon>
        <taxon>Tracheophyta</taxon>
        <taxon>Spermatophyta</taxon>
        <taxon>Magnoliopsida</taxon>
        <taxon>eudicotyledons</taxon>
        <taxon>Gunneridae</taxon>
        <taxon>Pentapetalae</taxon>
        <taxon>asterids</taxon>
        <taxon>campanulids</taxon>
        <taxon>Asterales</taxon>
        <taxon>Asteraceae</taxon>
        <taxon>Asteroideae</taxon>
        <taxon>Anthemideae</taxon>
        <taxon>Anthemidinae</taxon>
        <taxon>Tanacetum</taxon>
    </lineage>
</organism>
<accession>A0ABQ5B0V0</accession>